<dbReference type="NCBIfam" id="NF003556">
    <property type="entry name" value="PRK05222.1"/>
    <property type="match status" value="1"/>
</dbReference>
<dbReference type="Pfam" id="PF01717">
    <property type="entry name" value="Meth_synt_2"/>
    <property type="match status" value="1"/>
</dbReference>
<reference evidence="16" key="1">
    <citation type="submission" date="2022-07" db="EMBL/GenBank/DDBJ databases">
        <authorList>
            <person name="Kouya T."/>
            <person name="Ishiyama Y."/>
        </authorList>
    </citation>
    <scope>NUCLEOTIDE SEQUENCE</scope>
    <source>
        <strain evidence="16">WR16-4</strain>
    </source>
</reference>
<comment type="pathway">
    <text evidence="2 10">Amino-acid biosynthesis; L-methionine biosynthesis via de novo pathway; L-methionine from L-homocysteine (MetE route): step 1/1.</text>
</comment>
<feature type="binding site" evidence="10 11">
    <location>
        <begin position="430"/>
        <end position="432"/>
    </location>
    <ligand>
        <name>L-homocysteine</name>
        <dbReference type="ChEBI" id="CHEBI:58199"/>
    </ligand>
</feature>
<dbReference type="InterPro" id="IPR038071">
    <property type="entry name" value="UROD/MetE-like_sf"/>
</dbReference>
<keyword evidence="7 10" id="KW-0479">Metal-binding</keyword>
<evidence type="ECO:0000259" key="14">
    <source>
        <dbReference type="Pfam" id="PF01717"/>
    </source>
</evidence>
<dbReference type="GO" id="GO:0009086">
    <property type="term" value="P:methionine biosynthetic process"/>
    <property type="evidence" value="ECO:0007669"/>
    <property type="project" value="UniProtKB-UniRule"/>
</dbReference>
<evidence type="ECO:0000256" key="1">
    <source>
        <dbReference type="ARBA" id="ARBA00002777"/>
    </source>
</evidence>
<dbReference type="SUPFAM" id="SSF51726">
    <property type="entry name" value="UROD/MetE-like"/>
    <property type="match status" value="2"/>
</dbReference>
<evidence type="ECO:0000256" key="3">
    <source>
        <dbReference type="ARBA" id="ARBA00009553"/>
    </source>
</evidence>
<feature type="binding site" evidence="12">
    <location>
        <position position="643"/>
    </location>
    <ligand>
        <name>Zn(2+)</name>
        <dbReference type="ChEBI" id="CHEBI:29105"/>
        <label>1</label>
        <note>catalytic</note>
    </ligand>
</feature>
<evidence type="ECO:0000256" key="8">
    <source>
        <dbReference type="ARBA" id="ARBA00022833"/>
    </source>
</evidence>
<comment type="cofactor">
    <cofactor evidence="12">
        <name>Zn(2+)</name>
        <dbReference type="ChEBI" id="CHEBI:29105"/>
    </cofactor>
    <text evidence="12">Binds 2 Zn(2+) ions per subunit.</text>
</comment>
<dbReference type="EC" id="2.1.1.14" evidence="10"/>
<feature type="binding site" evidence="10">
    <location>
        <position position="114"/>
    </location>
    <ligand>
        <name>5-methyltetrahydropteroyltri-L-glutamate</name>
        <dbReference type="ChEBI" id="CHEBI:58207"/>
    </ligand>
</feature>
<evidence type="ECO:0000256" key="7">
    <source>
        <dbReference type="ARBA" id="ARBA00022723"/>
    </source>
</evidence>
<feature type="binding site" evidence="10 11">
    <location>
        <position position="598"/>
    </location>
    <ligand>
        <name>L-homocysteine</name>
        <dbReference type="ChEBI" id="CHEBI:58199"/>
    </ligand>
</feature>
<keyword evidence="4 10" id="KW-0489">Methyltransferase</keyword>
<comment type="cofactor">
    <cofactor evidence="10">
        <name>Zn(2+)</name>
        <dbReference type="ChEBI" id="CHEBI:29105"/>
    </cofactor>
    <text evidence="10">Binds 1 zinc ion per subunit.</text>
</comment>
<keyword evidence="8 10" id="KW-0862">Zinc</keyword>
<dbReference type="AlphaFoldDB" id="A0A9W6B226"/>
<feature type="binding site" evidence="10">
    <location>
        <position position="604"/>
    </location>
    <ligand>
        <name>5-methyltetrahydropteroyltri-L-glutamate</name>
        <dbReference type="ChEBI" id="CHEBI:58207"/>
    </ligand>
</feature>
<keyword evidence="6 10" id="KW-0808">Transferase</keyword>
<feature type="binding site" evidence="10">
    <location>
        <position position="665"/>
    </location>
    <ligand>
        <name>Zn(2+)</name>
        <dbReference type="ChEBI" id="CHEBI:29105"/>
        <note>catalytic</note>
    </ligand>
</feature>
<comment type="caution">
    <text evidence="16">The sequence shown here is derived from an EMBL/GenBank/DDBJ whole genome shotgun (WGS) entry which is preliminary data.</text>
</comment>
<evidence type="ECO:0000256" key="12">
    <source>
        <dbReference type="PIRSR" id="PIRSR000382-2"/>
    </source>
</evidence>
<evidence type="ECO:0000313" key="16">
    <source>
        <dbReference type="EMBL" id="GLB47442.1"/>
    </source>
</evidence>
<evidence type="ECO:0000256" key="6">
    <source>
        <dbReference type="ARBA" id="ARBA00022679"/>
    </source>
</evidence>
<feature type="binding site" evidence="10">
    <location>
        <position position="641"/>
    </location>
    <ligand>
        <name>Zn(2+)</name>
        <dbReference type="ChEBI" id="CHEBI:29105"/>
        <note>catalytic</note>
    </ligand>
</feature>
<feature type="binding site" evidence="11">
    <location>
        <position position="18"/>
    </location>
    <ligand>
        <name>5-methyltetrahydropteroyltri-L-glutamate</name>
        <dbReference type="ChEBI" id="CHEBI:58207"/>
    </ligand>
</feature>
<proteinExistence type="inferred from homology"/>
<dbReference type="InterPro" id="IPR013215">
    <property type="entry name" value="Cbl-indep_Met_Synth_N"/>
</dbReference>
<comment type="catalytic activity">
    <reaction evidence="10">
        <text>5-methyltetrahydropteroyltri-L-glutamate + L-homocysteine = tetrahydropteroyltri-L-glutamate + L-methionine</text>
        <dbReference type="Rhea" id="RHEA:21196"/>
        <dbReference type="ChEBI" id="CHEBI:57844"/>
        <dbReference type="ChEBI" id="CHEBI:58140"/>
        <dbReference type="ChEBI" id="CHEBI:58199"/>
        <dbReference type="ChEBI" id="CHEBI:58207"/>
        <dbReference type="EC" id="2.1.1.14"/>
    </reaction>
</comment>
<dbReference type="Pfam" id="PF08267">
    <property type="entry name" value="Meth_synt_1"/>
    <property type="match status" value="1"/>
</dbReference>
<dbReference type="EMBL" id="BRPL01000004">
    <property type="protein sequence ID" value="GLB47442.1"/>
    <property type="molecule type" value="Genomic_DNA"/>
</dbReference>
<dbReference type="PANTHER" id="PTHR30519">
    <property type="entry name" value="5-METHYLTETRAHYDROPTEROYLTRIGLUTAMATE--HOMOCYSTEINE METHYLTRANSFERASE"/>
    <property type="match status" value="1"/>
</dbReference>
<evidence type="ECO:0000256" key="5">
    <source>
        <dbReference type="ARBA" id="ARBA00022605"/>
    </source>
</evidence>
<evidence type="ECO:0000256" key="9">
    <source>
        <dbReference type="ARBA" id="ARBA00023167"/>
    </source>
</evidence>
<dbReference type="Proteomes" id="UP001144204">
    <property type="component" value="Unassembled WGS sequence"/>
</dbReference>
<feature type="binding site" evidence="12">
    <location>
        <position position="656"/>
    </location>
    <ligand>
        <name>Zn(2+)</name>
        <dbReference type="ChEBI" id="CHEBI:29105"/>
        <label>1</label>
        <note>catalytic</note>
    </ligand>
</feature>
<comment type="caution">
    <text evidence="10">Lacks conserved residue(s) required for the propagation of feature annotation.</text>
</comment>
<evidence type="ECO:0000256" key="4">
    <source>
        <dbReference type="ARBA" id="ARBA00022603"/>
    </source>
</evidence>
<name>A0A9W6B226_9LACO</name>
<dbReference type="NCBIfam" id="TIGR01371">
    <property type="entry name" value="met_syn_B12ind"/>
    <property type="match status" value="1"/>
</dbReference>
<dbReference type="HAMAP" id="MF_00172">
    <property type="entry name" value="Meth_synth"/>
    <property type="match status" value="1"/>
</dbReference>
<dbReference type="GO" id="GO:0008270">
    <property type="term" value="F:zinc ion binding"/>
    <property type="evidence" value="ECO:0007669"/>
    <property type="project" value="InterPro"/>
</dbReference>
<feature type="binding site" evidence="11">
    <location>
        <position position="119"/>
    </location>
    <ligand>
        <name>5-methyltetrahydropteroyltri-L-glutamate</name>
        <dbReference type="ChEBI" id="CHEBI:58207"/>
    </ligand>
</feature>
<evidence type="ECO:0000256" key="2">
    <source>
        <dbReference type="ARBA" id="ARBA00004681"/>
    </source>
</evidence>
<gene>
    <name evidence="10 16" type="primary">metE</name>
    <name evidence="16" type="ORF">WR164_14210</name>
</gene>
<feature type="active site" description="Proton donor" evidence="10 13">
    <location>
        <position position="694"/>
    </location>
</feature>
<dbReference type="InterPro" id="IPR006276">
    <property type="entry name" value="Cobalamin-indep_Met_synthase"/>
</dbReference>
<dbReference type="InterPro" id="IPR002629">
    <property type="entry name" value="Met_Synth_C/arc"/>
</dbReference>
<evidence type="ECO:0000256" key="13">
    <source>
        <dbReference type="PIRSR" id="PIRSR000382-3"/>
    </source>
</evidence>
<keyword evidence="10" id="KW-0677">Repeat</keyword>
<dbReference type="PIRSF" id="PIRSF000382">
    <property type="entry name" value="MeTrfase_B12_ind"/>
    <property type="match status" value="1"/>
</dbReference>
<dbReference type="CDD" id="cd03312">
    <property type="entry name" value="CIMS_N_terminal_like"/>
    <property type="match status" value="1"/>
</dbReference>
<evidence type="ECO:0000259" key="15">
    <source>
        <dbReference type="Pfam" id="PF08267"/>
    </source>
</evidence>
<keyword evidence="17" id="KW-1185">Reference proteome</keyword>
<evidence type="ECO:0000256" key="10">
    <source>
        <dbReference type="HAMAP-Rule" id="MF_00172"/>
    </source>
</evidence>
<protein>
    <recommendedName>
        <fullName evidence="10">5-methyltetrahydropteroyltriglutamate--homocysteine methyltransferase</fullName>
        <ecNumber evidence="10">2.1.1.14</ecNumber>
    </recommendedName>
    <alternativeName>
        <fullName evidence="10">Cobalamin-independent methionine synthase</fullName>
    </alternativeName>
    <alternativeName>
        <fullName evidence="10">Methionine synthase, vitamin-B12 independent isozyme</fullName>
    </alternativeName>
</protein>
<feature type="binding site" evidence="12">
    <location>
        <position position="641"/>
    </location>
    <ligand>
        <name>Zn(2+)</name>
        <dbReference type="ChEBI" id="CHEBI:29105"/>
        <label>1</label>
        <note>catalytic</note>
    </ligand>
</feature>
<feature type="binding site" evidence="12">
    <location>
        <position position="665"/>
    </location>
    <ligand>
        <name>Zn(2+)</name>
        <dbReference type="ChEBI" id="CHEBI:29105"/>
        <label>1</label>
        <note>catalytic</note>
    </ligand>
</feature>
<feature type="domain" description="Cobalamin-independent methionine synthase MetE C-terminal/archaeal" evidence="14">
    <location>
        <begin position="425"/>
        <end position="748"/>
    </location>
</feature>
<keyword evidence="5 10" id="KW-0028">Amino-acid biosynthesis</keyword>
<feature type="binding site" evidence="10 11">
    <location>
        <position position="598"/>
    </location>
    <ligand>
        <name>L-methionine</name>
        <dbReference type="ChEBI" id="CHEBI:57844"/>
    </ligand>
</feature>
<feature type="binding site" evidence="10">
    <location>
        <begin position="15"/>
        <end position="18"/>
    </location>
    <ligand>
        <name>5-methyltetrahydropteroyltri-L-glutamate</name>
        <dbReference type="ChEBI" id="CHEBI:58207"/>
    </ligand>
</feature>
<feature type="binding site" evidence="12">
    <location>
        <position position="726"/>
    </location>
    <ligand>
        <name>Zn(2+)</name>
        <dbReference type="ChEBI" id="CHEBI:29105"/>
        <label>1</label>
        <note>catalytic</note>
    </ligand>
</feature>
<feature type="binding site" evidence="10">
    <location>
        <position position="726"/>
    </location>
    <ligand>
        <name>Zn(2+)</name>
        <dbReference type="ChEBI" id="CHEBI:29105"/>
        <note>catalytic</note>
    </ligand>
</feature>
<keyword evidence="9 10" id="KW-0486">Methionine biosynthesis</keyword>
<feature type="binding site" evidence="10">
    <location>
        <position position="643"/>
    </location>
    <ligand>
        <name>Zn(2+)</name>
        <dbReference type="ChEBI" id="CHEBI:29105"/>
        <note>catalytic</note>
    </ligand>
</feature>
<comment type="similarity">
    <text evidence="3 10">Belongs to the vitamin-B12 independent methionine synthase family.</text>
</comment>
<dbReference type="GO" id="GO:0003871">
    <property type="term" value="F:5-methyltetrahydropteroyltriglutamate-homocysteine S-methyltransferase activity"/>
    <property type="evidence" value="ECO:0007669"/>
    <property type="project" value="UniProtKB-UniRule"/>
</dbReference>
<dbReference type="CDD" id="cd03311">
    <property type="entry name" value="CIMS_C_terminal_like"/>
    <property type="match status" value="1"/>
</dbReference>
<sequence length="760" mass="87505">MSTTIIGFPRIGHHRELKFATEHYWKHEIDQKALLKVGRQLRKTHWLAQKKAGIDLIPVGDFSFYDNLLDVANVLNIVPSRYKQLKLSKLDEYFAQAQGYQSNQGNVRALPLKKWFNTNYHYIVPEFSDETNIKLVGDKLFNEVDEAKALGINPKAVIIGPYTILKLGRFVDGKQPVDFVKPLIEAYSKVLDRLNQQNVSWLQIDEPALSFDVDSEDHQLFDKLYDGILRRKGNVKVVLQNYFGDIRDVYTDVIKKPFDGIGLDLVEGDENIHLIQQHGFPSDKVLFAGVVNGRNVWRNNYDQTIELLRSLNVKSPVVLNTSTSLLFVPYTAEDEDEVAPDVRQHLAFAIQKLNELHELDHVLQDDDEGKRALAANEKLFHDVKHPYRPAVHHRINQLQPQDYIRKPERSEREKIQKKTFDLPILPTTTIGSFPQTKDVRANRHKFNQGKITKEEYDQFNRNKIKRIIKWQEDVGLDVLVHGEYERNDMVEYFGDNLDGFAFTKNGWVQSYGTRGVKPPIIWGDVQRTHPITVASSVYANSLTDHYVKGMITGPVTIFNWSFSREDIPQKEVVTQISLALRDEVLDLEKHGIKIIQIDEPALREGLPLRKSDWYVKYLNWAVPAFRLVHSGVKPTTQIHTHMCYSRFGDILDAIDDLDADVISFEASRGDFTLINELAENHFQTEMGPGVYDIHSPRIPSEEEVQDLITKLVHKLPVKKLWVNPDCGLKTRTEKQAFESLKNIVEATKRVRKELSENVHS</sequence>
<feature type="binding site" evidence="10 11">
    <location>
        <begin position="430"/>
        <end position="432"/>
    </location>
    <ligand>
        <name>L-methionine</name>
        <dbReference type="ChEBI" id="CHEBI:57844"/>
    </ligand>
</feature>
<accession>A0A9W6B226</accession>
<dbReference type="RefSeq" id="WP_286136981.1">
    <property type="nucleotide sequence ID" value="NZ_BRPL01000004.1"/>
</dbReference>
<evidence type="ECO:0000313" key="17">
    <source>
        <dbReference type="Proteomes" id="UP001144204"/>
    </source>
</evidence>
<evidence type="ECO:0000256" key="11">
    <source>
        <dbReference type="PIRSR" id="PIRSR000382-1"/>
    </source>
</evidence>
<comment type="function">
    <text evidence="1 10">Catalyzes the transfer of a methyl group from 5-methyltetrahydrofolate to homocysteine resulting in methionine formation.</text>
</comment>
<dbReference type="GO" id="GO:0032259">
    <property type="term" value="P:methylation"/>
    <property type="evidence" value="ECO:0007669"/>
    <property type="project" value="UniProtKB-KW"/>
</dbReference>
<organism evidence="16 17">
    <name type="scientific">Philodulcilactobacillus myokoensis</name>
    <dbReference type="NCBI Taxonomy" id="2929573"/>
    <lineage>
        <taxon>Bacteria</taxon>
        <taxon>Bacillati</taxon>
        <taxon>Bacillota</taxon>
        <taxon>Bacilli</taxon>
        <taxon>Lactobacillales</taxon>
        <taxon>Lactobacillaceae</taxon>
        <taxon>Philodulcilactobacillus</taxon>
    </lineage>
</organism>
<feature type="binding site" evidence="10 11">
    <location>
        <position position="483"/>
    </location>
    <ligand>
        <name>L-methionine</name>
        <dbReference type="ChEBI" id="CHEBI:57844"/>
    </ligand>
</feature>
<feature type="binding site" evidence="10 11">
    <location>
        <position position="560"/>
    </location>
    <ligand>
        <name>5-methyltetrahydropteroyltri-L-glutamate</name>
        <dbReference type="ChEBI" id="CHEBI:58207"/>
    </ligand>
</feature>
<feature type="domain" description="Cobalamin-independent methionine synthase MetE N-terminal" evidence="15">
    <location>
        <begin position="3"/>
        <end position="312"/>
    </location>
</feature>
<feature type="binding site" evidence="10">
    <location>
        <position position="483"/>
    </location>
    <ligand>
        <name>L-homocysteine</name>
        <dbReference type="ChEBI" id="CHEBI:58199"/>
    </ligand>
</feature>
<dbReference type="Gene3D" id="3.20.20.210">
    <property type="match status" value="2"/>
</dbReference>
<reference evidence="16" key="2">
    <citation type="journal article" date="2023" name="PLoS ONE">
        <title>Philodulcilactobacillus myokoensis gen. nov., sp. nov., a fructophilic, acidophilic, and agar-phobic lactic acid bacterium isolated from fermented vegetable extracts.</title>
        <authorList>
            <person name="Kouya T."/>
            <person name="Ishiyama Y."/>
            <person name="Ohashi S."/>
            <person name="Kumakubo R."/>
            <person name="Yamazaki T."/>
            <person name="Otaki T."/>
        </authorList>
    </citation>
    <scope>NUCLEOTIDE SEQUENCE</scope>
    <source>
        <strain evidence="16">WR16-4</strain>
    </source>
</reference>